<keyword evidence="4" id="KW-1185">Reference proteome</keyword>
<dbReference type="InterPro" id="IPR013162">
    <property type="entry name" value="CD80_C2-set"/>
</dbReference>
<proteinExistence type="predicted"/>
<name>A0A6L2QAY3_COPFO</name>
<reference evidence="4" key="1">
    <citation type="submission" date="2020-01" db="EMBL/GenBank/DDBJ databases">
        <title>Draft genome sequence of the Termite Coptotermes fromosanus.</title>
        <authorList>
            <person name="Itakura S."/>
            <person name="Yosikawa Y."/>
            <person name="Umezawa K."/>
        </authorList>
    </citation>
    <scope>NUCLEOTIDE SEQUENCE [LARGE SCALE GENOMIC DNA]</scope>
</reference>
<dbReference type="Proteomes" id="UP000502823">
    <property type="component" value="Unassembled WGS sequence"/>
</dbReference>
<dbReference type="Gene3D" id="2.60.40.10">
    <property type="entry name" value="Immunoglobulins"/>
    <property type="match status" value="1"/>
</dbReference>
<feature type="domain" description="CD80-like immunoglobulin C2-set" evidence="2">
    <location>
        <begin position="82"/>
        <end position="134"/>
    </location>
</feature>
<evidence type="ECO:0000313" key="4">
    <source>
        <dbReference type="Proteomes" id="UP000502823"/>
    </source>
</evidence>
<dbReference type="InParanoid" id="A0A6L2QAY3"/>
<dbReference type="PANTHER" id="PTHR21261:SF5">
    <property type="entry name" value="BEATEN PATH VA, ISOFORM A-RELATED"/>
    <property type="match status" value="1"/>
</dbReference>
<dbReference type="AlphaFoldDB" id="A0A6L2QAY3"/>
<organism evidence="3 4">
    <name type="scientific">Coptotermes formosanus</name>
    <name type="common">Formosan subterranean termite</name>
    <dbReference type="NCBI Taxonomy" id="36987"/>
    <lineage>
        <taxon>Eukaryota</taxon>
        <taxon>Metazoa</taxon>
        <taxon>Ecdysozoa</taxon>
        <taxon>Arthropoda</taxon>
        <taxon>Hexapoda</taxon>
        <taxon>Insecta</taxon>
        <taxon>Pterygota</taxon>
        <taxon>Neoptera</taxon>
        <taxon>Polyneoptera</taxon>
        <taxon>Dictyoptera</taxon>
        <taxon>Blattodea</taxon>
        <taxon>Blattoidea</taxon>
        <taxon>Termitoidae</taxon>
        <taxon>Rhinotermitidae</taxon>
        <taxon>Coptotermes</taxon>
    </lineage>
</organism>
<protein>
    <recommendedName>
        <fullName evidence="2">CD80-like immunoglobulin C2-set domain-containing protein</fullName>
    </recommendedName>
</protein>
<dbReference type="SUPFAM" id="SSF48726">
    <property type="entry name" value="Immunoglobulin"/>
    <property type="match status" value="1"/>
</dbReference>
<sequence>MTNVTVLITECLCLIFQMQNCGVNRVKLINLEFNTSGSYRCEVSTEGPNFETVAQNANMTVMAFPSEDPMIEGVLSTYSVGDYVTANCTSGKSNPPAALTWKINGQKVDTWVLEYREGPDETDTQGLHTKTVGLNFQIQNEHFIINGEGVAARMEIRCTSTVGGLTRQKSVFPTLARGLTSNKLAQNGYRNSA</sequence>
<dbReference type="InterPro" id="IPR036179">
    <property type="entry name" value="Ig-like_dom_sf"/>
</dbReference>
<evidence type="ECO:0000256" key="1">
    <source>
        <dbReference type="ARBA" id="ARBA00023157"/>
    </source>
</evidence>
<dbReference type="PANTHER" id="PTHR21261">
    <property type="entry name" value="BEAT PROTEIN"/>
    <property type="match status" value="1"/>
</dbReference>
<accession>A0A6L2QAY3</accession>
<comment type="caution">
    <text evidence="3">The sequence shown here is derived from an EMBL/GenBank/DDBJ whole genome shotgun (WGS) entry which is preliminary data.</text>
</comment>
<dbReference type="Pfam" id="PF08205">
    <property type="entry name" value="C2-set_2"/>
    <property type="match status" value="1"/>
</dbReference>
<keyword evidence="1" id="KW-1015">Disulfide bond</keyword>
<evidence type="ECO:0000313" key="3">
    <source>
        <dbReference type="EMBL" id="GFG40902.1"/>
    </source>
</evidence>
<gene>
    <name evidence="3" type="ORF">Cfor_01465</name>
</gene>
<dbReference type="OrthoDB" id="10015491at2759"/>
<dbReference type="EMBL" id="BLKM01002754">
    <property type="protein sequence ID" value="GFG40902.1"/>
    <property type="molecule type" value="Genomic_DNA"/>
</dbReference>
<evidence type="ECO:0000259" key="2">
    <source>
        <dbReference type="Pfam" id="PF08205"/>
    </source>
</evidence>
<feature type="non-terminal residue" evidence="3">
    <location>
        <position position="193"/>
    </location>
</feature>
<dbReference type="InterPro" id="IPR013783">
    <property type="entry name" value="Ig-like_fold"/>
</dbReference>